<feature type="coiled-coil region" evidence="2">
    <location>
        <begin position="279"/>
        <end position="340"/>
    </location>
</feature>
<comment type="caution">
    <text evidence="1">Lacks conserved residue(s) required for the propagation of feature annotation.</text>
</comment>
<dbReference type="RefSeq" id="WP_254577822.1">
    <property type="nucleotide sequence ID" value="NZ_CP100595.1"/>
</dbReference>
<evidence type="ECO:0000259" key="3">
    <source>
        <dbReference type="PROSITE" id="PS50110"/>
    </source>
</evidence>
<dbReference type="NCBIfam" id="TIGR00229">
    <property type="entry name" value="sensory_box"/>
    <property type="match status" value="1"/>
</dbReference>
<gene>
    <name evidence="5" type="ORF">NJU99_06010</name>
</gene>
<dbReference type="Pfam" id="PF08447">
    <property type="entry name" value="PAS_3"/>
    <property type="match status" value="1"/>
</dbReference>
<evidence type="ECO:0000256" key="1">
    <source>
        <dbReference type="PROSITE-ProRule" id="PRU00169"/>
    </source>
</evidence>
<dbReference type="SUPFAM" id="SSF52172">
    <property type="entry name" value="CheY-like"/>
    <property type="match status" value="1"/>
</dbReference>
<evidence type="ECO:0000256" key="2">
    <source>
        <dbReference type="SAM" id="Coils"/>
    </source>
</evidence>
<proteinExistence type="predicted"/>
<dbReference type="InterPro" id="IPR035965">
    <property type="entry name" value="PAS-like_dom_sf"/>
</dbReference>
<feature type="domain" description="Response regulatory" evidence="3">
    <location>
        <begin position="11"/>
        <end position="132"/>
    </location>
</feature>
<dbReference type="PROSITE" id="PS50112">
    <property type="entry name" value="PAS"/>
    <property type="match status" value="1"/>
</dbReference>
<name>A0ABY5E930_9BACT</name>
<dbReference type="CDD" id="cd00130">
    <property type="entry name" value="PAS"/>
    <property type="match status" value="1"/>
</dbReference>
<dbReference type="InterPro" id="IPR013655">
    <property type="entry name" value="PAS_fold_3"/>
</dbReference>
<keyword evidence="2" id="KW-0175">Coiled coil</keyword>
<dbReference type="Pfam" id="PF00072">
    <property type="entry name" value="Response_reg"/>
    <property type="match status" value="1"/>
</dbReference>
<reference evidence="5" key="1">
    <citation type="submission" date="2022-07" db="EMBL/GenBank/DDBJ databases">
        <title>Arcobacter roscoffensis sp. nov., a marine bacterium isolated from coastal seawater collected from Roscoff, France.</title>
        <authorList>
            <person name="Pascual J."/>
            <person name="Lepeaux C."/>
            <person name="Methner A."/>
            <person name="Overmann J."/>
        </authorList>
    </citation>
    <scope>NUCLEOTIDE SEQUENCE</scope>
    <source>
        <strain evidence="5">ARW1-2F2</strain>
    </source>
</reference>
<dbReference type="Gene3D" id="3.30.450.20">
    <property type="entry name" value="PAS domain"/>
    <property type="match status" value="1"/>
</dbReference>
<accession>A0ABY5E930</accession>
<dbReference type="Gene3D" id="3.40.50.2300">
    <property type="match status" value="1"/>
</dbReference>
<evidence type="ECO:0000313" key="5">
    <source>
        <dbReference type="EMBL" id="UTJ07648.1"/>
    </source>
</evidence>
<dbReference type="Proteomes" id="UP001060012">
    <property type="component" value="Chromosome"/>
</dbReference>
<organism evidence="5 6">
    <name type="scientific">Arcobacter roscoffensis</name>
    <dbReference type="NCBI Taxonomy" id="2961520"/>
    <lineage>
        <taxon>Bacteria</taxon>
        <taxon>Pseudomonadati</taxon>
        <taxon>Campylobacterota</taxon>
        <taxon>Epsilonproteobacteria</taxon>
        <taxon>Campylobacterales</taxon>
        <taxon>Arcobacteraceae</taxon>
        <taxon>Arcobacter</taxon>
    </lineage>
</organism>
<dbReference type="SUPFAM" id="SSF55785">
    <property type="entry name" value="PYP-like sensor domain (PAS domain)"/>
    <property type="match status" value="1"/>
</dbReference>
<dbReference type="InterPro" id="IPR001789">
    <property type="entry name" value="Sig_transdc_resp-reg_receiver"/>
</dbReference>
<dbReference type="InterPro" id="IPR011006">
    <property type="entry name" value="CheY-like_superfamily"/>
</dbReference>
<dbReference type="EMBL" id="CP100595">
    <property type="protein sequence ID" value="UTJ07648.1"/>
    <property type="molecule type" value="Genomic_DNA"/>
</dbReference>
<keyword evidence="6" id="KW-1185">Reference proteome</keyword>
<feature type="domain" description="PAS" evidence="4">
    <location>
        <begin position="144"/>
        <end position="216"/>
    </location>
</feature>
<dbReference type="SMART" id="SM00448">
    <property type="entry name" value="REC"/>
    <property type="match status" value="1"/>
</dbReference>
<dbReference type="CDD" id="cd00156">
    <property type="entry name" value="REC"/>
    <property type="match status" value="1"/>
</dbReference>
<sequence>MLDENFLGTLTILYVENDSELKKEFLQKFEPLFKTVITSSSVNEAISSFDSAIKNNNDVDIIVSEANISECSGLSLLSHVRKEHKNLPFIFFTDMQNADIDVLLTSLRQDVTAYFMKPLKIDDILMKIEDVCKVKKREDEIESERNEVEEYLRIINKVALVFIFDVNGTIVYVNDFLKEVVKCRDEEILGHDFKAIYHHEMPKKVLQEQWELINEGEKWDGKMKYLTKDSSIFYTNASIIPVFSKDENENIRKFISVNFLTTKEENEKREYRKKVLYNLQETKRVYQVAQQKIDELNQYLKRYDGYDKVEEYLNKQVKENKEKYDELQGLENRLKASKRRFEQLTFGVNDKINKISIMTSDMKDIEFKATKKIDKVIEEIKVREAYIHRIKEEIEEKASKIKDLEDVVKHRTEQLVEKKG</sequence>
<dbReference type="InterPro" id="IPR000014">
    <property type="entry name" value="PAS"/>
</dbReference>
<evidence type="ECO:0000313" key="6">
    <source>
        <dbReference type="Proteomes" id="UP001060012"/>
    </source>
</evidence>
<protein>
    <submittedName>
        <fullName evidence="5">PAS domain-containing protein</fullName>
    </submittedName>
</protein>
<evidence type="ECO:0000259" key="4">
    <source>
        <dbReference type="PROSITE" id="PS50112"/>
    </source>
</evidence>
<dbReference type="PROSITE" id="PS50110">
    <property type="entry name" value="RESPONSE_REGULATORY"/>
    <property type="match status" value="1"/>
</dbReference>